<feature type="compositionally biased region" description="Low complexity" evidence="1">
    <location>
        <begin position="67"/>
        <end position="76"/>
    </location>
</feature>
<evidence type="ECO:0000313" key="4">
    <source>
        <dbReference type="Proteomes" id="UP000076532"/>
    </source>
</evidence>
<feature type="region of interest" description="Disordered" evidence="1">
    <location>
        <begin position="37"/>
        <end position="102"/>
    </location>
</feature>
<evidence type="ECO:0000313" key="2">
    <source>
        <dbReference type="EMBL" id="KZP07658.1"/>
    </source>
</evidence>
<keyword evidence="4" id="KW-1185">Reference proteome</keyword>
<reference evidence="3 4" key="1">
    <citation type="journal article" date="2016" name="Mol. Biol. Evol.">
        <title>Comparative Genomics of Early-Diverging Mushroom-Forming Fungi Provides Insights into the Origins of Lignocellulose Decay Capabilities.</title>
        <authorList>
            <person name="Nagy L.G."/>
            <person name="Riley R."/>
            <person name="Tritt A."/>
            <person name="Adam C."/>
            <person name="Daum C."/>
            <person name="Floudas D."/>
            <person name="Sun H."/>
            <person name="Yadav J.S."/>
            <person name="Pangilinan J."/>
            <person name="Larsson K.H."/>
            <person name="Matsuura K."/>
            <person name="Barry K."/>
            <person name="Labutti K."/>
            <person name="Kuo R."/>
            <person name="Ohm R.A."/>
            <person name="Bhattacharya S.S."/>
            <person name="Shirouzu T."/>
            <person name="Yoshinaga Y."/>
            <person name="Martin F.M."/>
            <person name="Grigoriev I.V."/>
            <person name="Hibbett D.S."/>
        </authorList>
    </citation>
    <scope>NUCLEOTIDE SEQUENCE [LARGE SCALE GENOMIC DNA]</scope>
    <source>
        <strain evidence="3 4">CBS 109695</strain>
    </source>
</reference>
<sequence length="398" mass="42730">MHRSTNEYMTLQQDTYALPAIDDFPWDHLMQFVTEPMDVDPSSPATGNRYTSHSPGRLVAESSGGRPIATPLATPQLPTPPDSHLGSGSPEDESYRAAPHGALSEPAAYVSVSTTFYPGSPPDAAPSDTVLLSEDAVWFYVDAATLLRASDNSFNALLAPHPHSPHTHAQHPHSPHAQHPHPPARTPLIALAQPARVLNLLLHAAYARSPVNYHPAFADLAAAARLLPTYGLAVPAPPAPLYTLLAAHAPHHPLALYVLAAQLDAQPLAAHASAHLHSLALSAITDADACAIGPVYLKRLFFLHYGRADALKRILLAPPRQHAPTKGCDYLDQRGLARAWALASAYLAWDSRPDVSAAAIERALTPLSNQLTCELCRGVLTARIAQLLEDWRGIKVSI</sequence>
<feature type="compositionally biased region" description="Basic residues" evidence="1">
    <location>
        <begin position="163"/>
        <end position="179"/>
    </location>
</feature>
<dbReference type="EMBL" id="KV417603">
    <property type="protein sequence ID" value="KZP15519.1"/>
    <property type="molecule type" value="Genomic_DNA"/>
</dbReference>
<dbReference type="Proteomes" id="UP000076532">
    <property type="component" value="Unassembled WGS sequence"/>
</dbReference>
<accession>A0A166E8W8</accession>
<dbReference type="OrthoDB" id="3265815at2759"/>
<name>A0A166E8W8_9AGAM</name>
<feature type="region of interest" description="Disordered" evidence="1">
    <location>
        <begin position="158"/>
        <end position="183"/>
    </location>
</feature>
<organism evidence="3 4">
    <name type="scientific">Athelia psychrophila</name>
    <dbReference type="NCBI Taxonomy" id="1759441"/>
    <lineage>
        <taxon>Eukaryota</taxon>
        <taxon>Fungi</taxon>
        <taxon>Dikarya</taxon>
        <taxon>Basidiomycota</taxon>
        <taxon>Agaricomycotina</taxon>
        <taxon>Agaricomycetes</taxon>
        <taxon>Agaricomycetidae</taxon>
        <taxon>Atheliales</taxon>
        <taxon>Atheliaceae</taxon>
        <taxon>Athelia</taxon>
    </lineage>
</organism>
<evidence type="ECO:0000256" key="1">
    <source>
        <dbReference type="SAM" id="MobiDB-lite"/>
    </source>
</evidence>
<evidence type="ECO:0000313" key="3">
    <source>
        <dbReference type="EMBL" id="KZP15519.1"/>
    </source>
</evidence>
<feature type="compositionally biased region" description="Polar residues" evidence="1">
    <location>
        <begin position="43"/>
        <end position="54"/>
    </location>
</feature>
<dbReference type="AlphaFoldDB" id="A0A166E8W8"/>
<proteinExistence type="predicted"/>
<protein>
    <submittedName>
        <fullName evidence="3">Uncharacterized protein</fullName>
    </submittedName>
</protein>
<dbReference type="EMBL" id="KV417744">
    <property type="protein sequence ID" value="KZP07658.1"/>
    <property type="molecule type" value="Genomic_DNA"/>
</dbReference>
<gene>
    <name evidence="3" type="ORF">FIBSPDRAFT_958694</name>
    <name evidence="2" type="ORF">FIBSPDRAFT_965488</name>
</gene>